<dbReference type="Proteomes" id="UP000076404">
    <property type="component" value="Chromosome"/>
</dbReference>
<keyword evidence="1" id="KW-0378">Hydrolase</keyword>
<dbReference type="GO" id="GO:0004252">
    <property type="term" value="F:serine-type endopeptidase activity"/>
    <property type="evidence" value="ECO:0007669"/>
    <property type="project" value="TreeGrafter"/>
</dbReference>
<dbReference type="Pfam" id="PF07676">
    <property type="entry name" value="PD40"/>
    <property type="match status" value="3"/>
</dbReference>
<feature type="domain" description="Peptidase S9 prolyl oligopeptidase catalytic" evidence="3">
    <location>
        <begin position="445"/>
        <end position="647"/>
    </location>
</feature>
<feature type="domain" description="Dipeptidylpeptidase IV N-terminal" evidence="4">
    <location>
        <begin position="174"/>
        <end position="265"/>
    </location>
</feature>
<evidence type="ECO:0000256" key="1">
    <source>
        <dbReference type="ARBA" id="ARBA00022801"/>
    </source>
</evidence>
<keyword evidence="2" id="KW-0645">Protease</keyword>
<name>A0A143BQJ5_9BACT</name>
<dbReference type="SUPFAM" id="SSF82171">
    <property type="entry name" value="DPP6 N-terminal domain-like"/>
    <property type="match status" value="1"/>
</dbReference>
<dbReference type="eggNOG" id="COG0823">
    <property type="taxonomic scope" value="Bacteria"/>
</dbReference>
<dbReference type="EMBL" id="CP011454">
    <property type="protein sequence ID" value="AMW06855.1"/>
    <property type="molecule type" value="Genomic_DNA"/>
</dbReference>
<dbReference type="eggNOG" id="COG1506">
    <property type="taxonomic scope" value="Bacteria"/>
</dbReference>
<evidence type="ECO:0000259" key="4">
    <source>
        <dbReference type="Pfam" id="PF00930"/>
    </source>
</evidence>
<proteinExistence type="predicted"/>
<dbReference type="InterPro" id="IPR011659">
    <property type="entry name" value="WD40"/>
</dbReference>
<dbReference type="InterPro" id="IPR002469">
    <property type="entry name" value="Peptidase_S9B_N"/>
</dbReference>
<reference evidence="5 6" key="2">
    <citation type="journal article" date="2016" name="Environ. Microbiol. Rep.">
        <title>Metagenomic evidence for the presence of phototrophic Gemmatimonadetes bacteria in diverse environments.</title>
        <authorList>
            <person name="Zeng Y."/>
            <person name="Baumbach J."/>
            <person name="Barbosa E.G."/>
            <person name="Azevedo V."/>
            <person name="Zhang C."/>
            <person name="Koblizek M."/>
        </authorList>
    </citation>
    <scope>NUCLEOTIDE SEQUENCE [LARGE SCALE GENOMIC DNA]</scope>
    <source>
        <strain evidence="5 6">AP64</strain>
    </source>
</reference>
<evidence type="ECO:0000313" key="6">
    <source>
        <dbReference type="Proteomes" id="UP000076404"/>
    </source>
</evidence>
<gene>
    <name evidence="5" type="ORF">GEMMAAP_13585</name>
</gene>
<dbReference type="STRING" id="1379270.GEMMAAP_13585"/>
<dbReference type="SUPFAM" id="SSF53474">
    <property type="entry name" value="alpha/beta-Hydrolases"/>
    <property type="match status" value="1"/>
</dbReference>
<dbReference type="KEGG" id="gph:GEMMAAP_13585"/>
<dbReference type="PANTHER" id="PTHR42776">
    <property type="entry name" value="SERINE PEPTIDASE S9 FAMILY MEMBER"/>
    <property type="match status" value="1"/>
</dbReference>
<evidence type="ECO:0000313" key="5">
    <source>
        <dbReference type="EMBL" id="AMW06855.1"/>
    </source>
</evidence>
<sequence>MTAQGSTPPKDRLTIADYFNWEDVSNPSLSPDGRQVLYTRTWIDQLNDRRESAVWLMNADGTKNRFLVKGSDARWSPDGTRISFVAPGEPGGAQIWVRYMDAEGATTQITRLSESPSDVEWSPDGKTIAFGMLVRQNEDWRIAMPTPPRGAKWTEPPRVVQKVRYRADRQGFLENGLRQLFTVPADGGTPRQITSGDWPANGNAWTPDGASLLFTSNRVADAEYSWRQSDIYAVNVASGAITQLTKRNGPDNGPVPSPDGRYIAYTGYDSTDATWKDAAMYVMDANGANPRALTEKLDRTPSGMMWAPDGSGVYFNVEQEGARNLYFVSLKGDVKPVTKGAQVLTVTDLGKSFLAVGTMSNASKPTDIVAFDVRTPTVKQLTDVNGDVLAGKRLATTEEVWFTSVDGFRIQGWIVKPADFDPSKKYPLMLEIHGGPHSMYNVGFSFARQDHAANGFVLLYTNPRGSTGYGSAFGNAIKNAYPGKDYDDLMAGVDTVINRGFVDKNRLYVFGCSGGGVLTSWIVGHTNRFAAASANCPVTNWLSFVGTTDGPGWYNNFAKYPWDDPTEHLKRSPLMYVGNVNTPTMLMTGVNDLRTPMGQTEEYYEALKIRKVPTAMVRFNNEWHGTSSTPSNFLRTQLYLRSWFERYKQPPTTKITQE</sequence>
<dbReference type="AlphaFoldDB" id="A0A143BQJ5"/>
<protein>
    <submittedName>
        <fullName evidence="5">Peptidase S9</fullName>
    </submittedName>
</protein>
<dbReference type="InterPro" id="IPR029058">
    <property type="entry name" value="AB_hydrolase_fold"/>
</dbReference>
<dbReference type="PANTHER" id="PTHR42776:SF27">
    <property type="entry name" value="DIPEPTIDYL PEPTIDASE FAMILY MEMBER 6"/>
    <property type="match status" value="1"/>
</dbReference>
<dbReference type="InterPro" id="IPR011042">
    <property type="entry name" value="6-blade_b-propeller_TolB-like"/>
</dbReference>
<dbReference type="GO" id="GO:0006508">
    <property type="term" value="P:proteolysis"/>
    <property type="evidence" value="ECO:0007669"/>
    <property type="project" value="InterPro"/>
</dbReference>
<organism evidence="5 6">
    <name type="scientific">Gemmatimonas phototrophica</name>
    <dbReference type="NCBI Taxonomy" id="1379270"/>
    <lineage>
        <taxon>Bacteria</taxon>
        <taxon>Pseudomonadati</taxon>
        <taxon>Gemmatimonadota</taxon>
        <taxon>Gemmatimonadia</taxon>
        <taxon>Gemmatimonadales</taxon>
        <taxon>Gemmatimonadaceae</taxon>
        <taxon>Gemmatimonas</taxon>
    </lineage>
</organism>
<dbReference type="Gene3D" id="2.120.10.30">
    <property type="entry name" value="TolB, C-terminal domain"/>
    <property type="match status" value="2"/>
</dbReference>
<evidence type="ECO:0000259" key="3">
    <source>
        <dbReference type="Pfam" id="PF00326"/>
    </source>
</evidence>
<dbReference type="Gene3D" id="2.130.10.120">
    <property type="entry name" value="Prolyl oligopeptidase, N-terminal domain"/>
    <property type="match status" value="1"/>
</dbReference>
<evidence type="ECO:0000256" key="2">
    <source>
        <dbReference type="ARBA" id="ARBA00022825"/>
    </source>
</evidence>
<dbReference type="Pfam" id="PF00326">
    <property type="entry name" value="Peptidase_S9"/>
    <property type="match status" value="1"/>
</dbReference>
<keyword evidence="2" id="KW-0720">Serine protease</keyword>
<dbReference type="Pfam" id="PF00930">
    <property type="entry name" value="DPPIV_N"/>
    <property type="match status" value="1"/>
</dbReference>
<reference evidence="5 6" key="1">
    <citation type="journal article" date="2014" name="Proc. Natl. Acad. Sci. U.S.A.">
        <title>Functional type 2 photosynthetic reaction centers found in the rare bacterial phylum Gemmatimonadetes.</title>
        <authorList>
            <person name="Zeng Y."/>
            <person name="Feng F."/>
            <person name="Medova H."/>
            <person name="Dean J."/>
            <person name="Koblizek M."/>
        </authorList>
    </citation>
    <scope>NUCLEOTIDE SEQUENCE [LARGE SCALE GENOMIC DNA]</scope>
    <source>
        <strain evidence="5 6">AP64</strain>
    </source>
</reference>
<keyword evidence="6" id="KW-1185">Reference proteome</keyword>
<accession>A0A143BQJ5</accession>
<dbReference type="Gene3D" id="3.40.50.1820">
    <property type="entry name" value="alpha/beta hydrolase"/>
    <property type="match status" value="1"/>
</dbReference>
<dbReference type="InterPro" id="IPR001375">
    <property type="entry name" value="Peptidase_S9_cat"/>
</dbReference>